<evidence type="ECO:0000256" key="2">
    <source>
        <dbReference type="PROSITE-ProRule" id="PRU00169"/>
    </source>
</evidence>
<evidence type="ECO:0000256" key="1">
    <source>
        <dbReference type="ARBA" id="ARBA00022553"/>
    </source>
</evidence>
<evidence type="ECO:0000313" key="4">
    <source>
        <dbReference type="EMBL" id="MBK4737927.1"/>
    </source>
</evidence>
<comment type="caution">
    <text evidence="4">The sequence shown here is derived from an EMBL/GenBank/DDBJ whole genome shotgun (WGS) entry which is preliminary data.</text>
</comment>
<dbReference type="SMART" id="SM00448">
    <property type="entry name" value="REC"/>
    <property type="match status" value="1"/>
</dbReference>
<dbReference type="RefSeq" id="WP_200596658.1">
    <property type="nucleotide sequence ID" value="NZ_JAEPBG010000015.1"/>
</dbReference>
<name>A0A934T265_9BURK</name>
<dbReference type="PANTHER" id="PTHR44591">
    <property type="entry name" value="STRESS RESPONSE REGULATOR PROTEIN 1"/>
    <property type="match status" value="1"/>
</dbReference>
<proteinExistence type="predicted"/>
<dbReference type="Pfam" id="PF00072">
    <property type="entry name" value="Response_reg"/>
    <property type="match status" value="1"/>
</dbReference>
<keyword evidence="1 2" id="KW-0597">Phosphoprotein</keyword>
<feature type="modified residue" description="4-aspartylphosphate" evidence="2">
    <location>
        <position position="52"/>
    </location>
</feature>
<evidence type="ECO:0000313" key="5">
    <source>
        <dbReference type="Proteomes" id="UP000622890"/>
    </source>
</evidence>
<dbReference type="SUPFAM" id="SSF52172">
    <property type="entry name" value="CheY-like"/>
    <property type="match status" value="1"/>
</dbReference>
<dbReference type="Gene3D" id="3.40.50.2300">
    <property type="match status" value="1"/>
</dbReference>
<dbReference type="GO" id="GO:0000160">
    <property type="term" value="P:phosphorelay signal transduction system"/>
    <property type="evidence" value="ECO:0007669"/>
    <property type="project" value="InterPro"/>
</dbReference>
<accession>A0A934T265</accession>
<gene>
    <name evidence="4" type="ORF">JJB74_25175</name>
</gene>
<dbReference type="PANTHER" id="PTHR44591:SF3">
    <property type="entry name" value="RESPONSE REGULATORY DOMAIN-CONTAINING PROTEIN"/>
    <property type="match status" value="1"/>
</dbReference>
<dbReference type="InterPro" id="IPR011006">
    <property type="entry name" value="CheY-like_superfamily"/>
</dbReference>
<dbReference type="EMBL" id="JAEPBG010000015">
    <property type="protein sequence ID" value="MBK4737927.1"/>
    <property type="molecule type" value="Genomic_DNA"/>
</dbReference>
<evidence type="ECO:0000259" key="3">
    <source>
        <dbReference type="PROSITE" id="PS50110"/>
    </source>
</evidence>
<dbReference type="AlphaFoldDB" id="A0A934T265"/>
<dbReference type="InterPro" id="IPR001789">
    <property type="entry name" value="Sig_transdc_resp-reg_receiver"/>
</dbReference>
<sequence>MAAVLVVEDDKDLREIMAMLLESLGFKVCAACNGVAALRCIACSRPDVVVADWAMPEMDGVTLGRTIRGWPPGQRIPVLLMSAGYTERQAPADAYDAFMEKPPRIPELVAKVTELAEVGVR</sequence>
<dbReference type="Proteomes" id="UP000622890">
    <property type="component" value="Unassembled WGS sequence"/>
</dbReference>
<protein>
    <submittedName>
        <fullName evidence="4">Response regulator</fullName>
    </submittedName>
</protein>
<organism evidence="4 5">
    <name type="scientific">Noviherbaspirillum pedocola</name>
    <dbReference type="NCBI Taxonomy" id="2801341"/>
    <lineage>
        <taxon>Bacteria</taxon>
        <taxon>Pseudomonadati</taxon>
        <taxon>Pseudomonadota</taxon>
        <taxon>Betaproteobacteria</taxon>
        <taxon>Burkholderiales</taxon>
        <taxon>Oxalobacteraceae</taxon>
        <taxon>Noviherbaspirillum</taxon>
    </lineage>
</organism>
<reference evidence="4" key="1">
    <citation type="submission" date="2021-01" db="EMBL/GenBank/DDBJ databases">
        <title>Genome sequence of strain Noviherbaspirillum sp. DKR-6.</title>
        <authorList>
            <person name="Chaudhary D.K."/>
        </authorList>
    </citation>
    <scope>NUCLEOTIDE SEQUENCE</scope>
    <source>
        <strain evidence="4">DKR-6</strain>
    </source>
</reference>
<dbReference type="InterPro" id="IPR050595">
    <property type="entry name" value="Bact_response_regulator"/>
</dbReference>
<dbReference type="PROSITE" id="PS50110">
    <property type="entry name" value="RESPONSE_REGULATORY"/>
    <property type="match status" value="1"/>
</dbReference>
<keyword evidence="5" id="KW-1185">Reference proteome</keyword>
<feature type="domain" description="Response regulatory" evidence="3">
    <location>
        <begin position="3"/>
        <end position="116"/>
    </location>
</feature>